<evidence type="ECO:0000313" key="11">
    <source>
        <dbReference type="EMBL" id="BEQ15426.1"/>
    </source>
</evidence>
<evidence type="ECO:0000313" key="12">
    <source>
        <dbReference type="Proteomes" id="UP001366166"/>
    </source>
</evidence>
<dbReference type="GO" id="GO:0005978">
    <property type="term" value="P:glycogen biosynthetic process"/>
    <property type="evidence" value="ECO:0007669"/>
    <property type="project" value="UniProtKB-UniRule"/>
</dbReference>
<evidence type="ECO:0000256" key="1">
    <source>
        <dbReference type="ARBA" id="ARBA00001478"/>
    </source>
</evidence>
<comment type="pathway">
    <text evidence="3 8">Glycan biosynthesis; glycogen biosynthesis.</text>
</comment>
<dbReference type="InterPro" id="IPR001296">
    <property type="entry name" value="Glyco_trans_1"/>
</dbReference>
<dbReference type="EC" id="2.4.1.21" evidence="8"/>
<keyword evidence="5 8" id="KW-0328">Glycosyltransferase</keyword>
<feature type="domain" description="Starch synthase catalytic" evidence="10">
    <location>
        <begin position="2"/>
        <end position="240"/>
    </location>
</feature>
<dbReference type="EMBL" id="AP028679">
    <property type="protein sequence ID" value="BEQ15426.1"/>
    <property type="molecule type" value="Genomic_DNA"/>
</dbReference>
<dbReference type="GO" id="GO:0009011">
    <property type="term" value="F:alpha-1,4-glucan glucosyltransferase (ADP-glucose donor) activity"/>
    <property type="evidence" value="ECO:0007669"/>
    <property type="project" value="UniProtKB-UniRule"/>
</dbReference>
<evidence type="ECO:0000256" key="4">
    <source>
        <dbReference type="ARBA" id="ARBA00010281"/>
    </source>
</evidence>
<dbReference type="CDD" id="cd03791">
    <property type="entry name" value="GT5_Glycogen_synthase_DULL1-like"/>
    <property type="match status" value="1"/>
</dbReference>
<feature type="binding site" evidence="8">
    <location>
        <position position="15"/>
    </location>
    <ligand>
        <name>ADP-alpha-D-glucose</name>
        <dbReference type="ChEBI" id="CHEBI:57498"/>
    </ligand>
</feature>
<accession>A0AAU9EYF7</accession>
<reference evidence="12" key="1">
    <citation type="journal article" date="2023" name="Arch. Microbiol.">
        <title>Desulfoferula mesophilus gen. nov. sp. nov., a mesophilic sulfate-reducing bacterium isolated from a brackish lake sediment.</title>
        <authorList>
            <person name="Watanabe T."/>
            <person name="Yabe T."/>
            <person name="Tsuji J.M."/>
            <person name="Fukui M."/>
        </authorList>
    </citation>
    <scope>NUCLEOTIDE SEQUENCE [LARGE SCALE GENOMIC DNA]</scope>
    <source>
        <strain evidence="12">12FAK</strain>
    </source>
</reference>
<gene>
    <name evidence="11" type="primary">glgA1</name>
    <name evidence="8" type="synonym">glgA</name>
    <name evidence="11" type="ORF">FAK_24920</name>
</gene>
<dbReference type="PANTHER" id="PTHR45825:SF11">
    <property type="entry name" value="ALPHA AMYLASE DOMAIN-CONTAINING PROTEIN"/>
    <property type="match status" value="1"/>
</dbReference>
<protein>
    <recommendedName>
        <fullName evidence="8">Glycogen synthase</fullName>
        <ecNumber evidence="8">2.4.1.21</ecNumber>
    </recommendedName>
    <alternativeName>
        <fullName evidence="8">Starch [bacterial glycogen] synthase</fullName>
    </alternativeName>
</protein>
<evidence type="ECO:0000256" key="7">
    <source>
        <dbReference type="ARBA" id="ARBA00023056"/>
    </source>
</evidence>
<dbReference type="NCBIfam" id="TIGR02095">
    <property type="entry name" value="glgA"/>
    <property type="match status" value="1"/>
</dbReference>
<comment type="similarity">
    <text evidence="4 8">Belongs to the glycosyltransferase 1 family. Bacterial/plant glycogen synthase subfamily.</text>
</comment>
<dbReference type="GO" id="GO:0005829">
    <property type="term" value="C:cytosol"/>
    <property type="evidence" value="ECO:0007669"/>
    <property type="project" value="TreeGrafter"/>
</dbReference>
<comment type="function">
    <text evidence="2 8">Synthesizes alpha-1,4-glucan chains using ADP-glucose.</text>
</comment>
<dbReference type="KEGG" id="dmp:FAK_24920"/>
<evidence type="ECO:0000256" key="3">
    <source>
        <dbReference type="ARBA" id="ARBA00004964"/>
    </source>
</evidence>
<evidence type="ECO:0000256" key="5">
    <source>
        <dbReference type="ARBA" id="ARBA00022676"/>
    </source>
</evidence>
<keyword evidence="7 8" id="KW-0320">Glycogen biosynthesis</keyword>
<evidence type="ECO:0000256" key="2">
    <source>
        <dbReference type="ARBA" id="ARBA00002764"/>
    </source>
</evidence>
<dbReference type="HAMAP" id="MF_00484">
    <property type="entry name" value="Glycogen_synth"/>
    <property type="match status" value="1"/>
</dbReference>
<dbReference type="RefSeq" id="WP_338599806.1">
    <property type="nucleotide sequence ID" value="NZ_AP028679.1"/>
</dbReference>
<dbReference type="Gene3D" id="3.40.50.2000">
    <property type="entry name" value="Glycogen Phosphorylase B"/>
    <property type="match status" value="2"/>
</dbReference>
<dbReference type="GO" id="GO:0004373">
    <property type="term" value="F:alpha-1,4-glucan glucosyltransferase (UDP-glucose donor) activity"/>
    <property type="evidence" value="ECO:0007669"/>
    <property type="project" value="InterPro"/>
</dbReference>
<evidence type="ECO:0000259" key="10">
    <source>
        <dbReference type="Pfam" id="PF08323"/>
    </source>
</evidence>
<name>A0AAU9EYF7_9BACT</name>
<proteinExistence type="inferred from homology"/>
<dbReference type="Proteomes" id="UP001366166">
    <property type="component" value="Chromosome"/>
</dbReference>
<dbReference type="Pfam" id="PF00534">
    <property type="entry name" value="Glycos_transf_1"/>
    <property type="match status" value="1"/>
</dbReference>
<feature type="domain" description="Glycosyl transferase family 1" evidence="9">
    <location>
        <begin position="297"/>
        <end position="449"/>
    </location>
</feature>
<dbReference type="Pfam" id="PF08323">
    <property type="entry name" value="Glyco_transf_5"/>
    <property type="match status" value="1"/>
</dbReference>
<evidence type="ECO:0000259" key="9">
    <source>
        <dbReference type="Pfam" id="PF00534"/>
    </source>
</evidence>
<dbReference type="NCBIfam" id="NF001899">
    <property type="entry name" value="PRK00654.1-2"/>
    <property type="match status" value="1"/>
</dbReference>
<evidence type="ECO:0000256" key="6">
    <source>
        <dbReference type="ARBA" id="ARBA00022679"/>
    </source>
</evidence>
<sequence length="488" mass="55176">MHVLFLAPEVWPFKRVGGLAEVAYDLPRALAALGHKVGVVTPKPRLSQEMEQGLERLDTVLEVPVSWKRHLAEVYRHQEPSGVEVYLIGHEHLFDREGLYGNAYGDYEDNAERFIFYSRACLELARTMDWRVDVFHANDWTTGLVPVYLRTLYAGDPCLKDAASLMTVHNLGNQGQFWHYDMPLTGLGWEYFVPEALEFYGQINFLKGGLVFADMISTVSHTYAQEILTPELGRGMEGVLMARRDRLAAVVNGIDYQVWNPADDYRLAANYDRHDPSPKARCRQELMGHYGLEDGGGRPLVAVVGRLEDRKGLDLITAGMERFFEVGLNLVVMGYGEDHYHVALGELAARHPGRLGLTIGFDIDLAHRIMAGVDMLLVPSRYEPCGIHQMQALRYGVVPVVRDTGGLADTVVDQRPGVEGTGFKFEPFTMEAMLQTLDRAKQAYDRPQEWRGLMQRAMAQDFSWQAVAPRYEEIYRKALELAGQRQRA</sequence>
<dbReference type="AlphaFoldDB" id="A0AAU9EYF7"/>
<dbReference type="InterPro" id="IPR013534">
    <property type="entry name" value="Starch_synth_cat_dom"/>
</dbReference>
<evidence type="ECO:0000256" key="8">
    <source>
        <dbReference type="HAMAP-Rule" id="MF_00484"/>
    </source>
</evidence>
<comment type="catalytic activity">
    <reaction evidence="1 8">
        <text>[(1-&gt;4)-alpha-D-glucosyl](n) + ADP-alpha-D-glucose = [(1-&gt;4)-alpha-D-glucosyl](n+1) + ADP + H(+)</text>
        <dbReference type="Rhea" id="RHEA:18189"/>
        <dbReference type="Rhea" id="RHEA-COMP:9584"/>
        <dbReference type="Rhea" id="RHEA-COMP:9587"/>
        <dbReference type="ChEBI" id="CHEBI:15378"/>
        <dbReference type="ChEBI" id="CHEBI:15444"/>
        <dbReference type="ChEBI" id="CHEBI:57498"/>
        <dbReference type="ChEBI" id="CHEBI:456216"/>
        <dbReference type="EC" id="2.4.1.21"/>
    </reaction>
</comment>
<dbReference type="PANTHER" id="PTHR45825">
    <property type="entry name" value="GRANULE-BOUND STARCH SYNTHASE 1, CHLOROPLASTIC/AMYLOPLASTIC"/>
    <property type="match status" value="1"/>
</dbReference>
<keyword evidence="12" id="KW-1185">Reference proteome</keyword>
<dbReference type="InterPro" id="IPR011835">
    <property type="entry name" value="GS/SS"/>
</dbReference>
<organism evidence="11 12">
    <name type="scientific">Desulfoferula mesophila</name>
    <dbReference type="NCBI Taxonomy" id="3058419"/>
    <lineage>
        <taxon>Bacteria</taxon>
        <taxon>Pseudomonadati</taxon>
        <taxon>Thermodesulfobacteriota</taxon>
        <taxon>Desulfarculia</taxon>
        <taxon>Desulfarculales</taxon>
        <taxon>Desulfarculaceae</taxon>
        <taxon>Desulfoferula</taxon>
    </lineage>
</organism>
<keyword evidence="6 8" id="KW-0808">Transferase</keyword>
<dbReference type="SUPFAM" id="SSF53756">
    <property type="entry name" value="UDP-Glycosyltransferase/glycogen phosphorylase"/>
    <property type="match status" value="1"/>
</dbReference>